<evidence type="ECO:0000313" key="3">
    <source>
        <dbReference type="Proteomes" id="UP000070054"/>
    </source>
</evidence>
<dbReference type="Pfam" id="PF06985">
    <property type="entry name" value="HET"/>
    <property type="match status" value="1"/>
</dbReference>
<dbReference type="Proteomes" id="UP000070054">
    <property type="component" value="Unassembled WGS sequence"/>
</dbReference>
<dbReference type="EMBL" id="JEMN01001829">
    <property type="protein sequence ID" value="KXH26051.1"/>
    <property type="molecule type" value="Genomic_DNA"/>
</dbReference>
<dbReference type="OrthoDB" id="4799382at2759"/>
<gene>
    <name evidence="2" type="ORF">CNYM01_02370</name>
</gene>
<name>A0A135RQQ2_9PEZI</name>
<feature type="domain" description="Heterokaryon incompatibility" evidence="1">
    <location>
        <begin position="133"/>
        <end position="298"/>
    </location>
</feature>
<dbReference type="PANTHER" id="PTHR33112">
    <property type="entry name" value="DOMAIN PROTEIN, PUTATIVE-RELATED"/>
    <property type="match status" value="1"/>
</dbReference>
<dbReference type="InterPro" id="IPR010730">
    <property type="entry name" value="HET"/>
</dbReference>
<organism evidence="2 3">
    <name type="scientific">Colletotrichum nymphaeae SA-01</name>
    <dbReference type="NCBI Taxonomy" id="1460502"/>
    <lineage>
        <taxon>Eukaryota</taxon>
        <taxon>Fungi</taxon>
        <taxon>Dikarya</taxon>
        <taxon>Ascomycota</taxon>
        <taxon>Pezizomycotina</taxon>
        <taxon>Sordariomycetes</taxon>
        <taxon>Hypocreomycetidae</taxon>
        <taxon>Glomerellales</taxon>
        <taxon>Glomerellaceae</taxon>
        <taxon>Colletotrichum</taxon>
        <taxon>Colletotrichum acutatum species complex</taxon>
    </lineage>
</organism>
<reference evidence="2 3" key="1">
    <citation type="submission" date="2014-02" db="EMBL/GenBank/DDBJ databases">
        <title>The genome sequence of Colletotrichum nymphaeae SA-01.</title>
        <authorList>
            <person name="Baroncelli R."/>
            <person name="Thon M.R."/>
        </authorList>
    </citation>
    <scope>NUCLEOTIDE SEQUENCE [LARGE SCALE GENOMIC DNA]</scope>
    <source>
        <strain evidence="2 3">SA-01</strain>
    </source>
</reference>
<accession>A0A135RQQ2</accession>
<dbReference type="PANTHER" id="PTHR33112:SF16">
    <property type="entry name" value="HETEROKARYON INCOMPATIBILITY DOMAIN-CONTAINING PROTEIN"/>
    <property type="match status" value="1"/>
</dbReference>
<keyword evidence="3" id="KW-1185">Reference proteome</keyword>
<comment type="caution">
    <text evidence="2">The sequence shown here is derived from an EMBL/GenBank/DDBJ whole genome shotgun (WGS) entry which is preliminary data.</text>
</comment>
<dbReference type="AlphaFoldDB" id="A0A135RQQ2"/>
<proteinExistence type="predicted"/>
<evidence type="ECO:0000259" key="1">
    <source>
        <dbReference type="Pfam" id="PF06985"/>
    </source>
</evidence>
<protein>
    <recommendedName>
        <fullName evidence="1">Heterokaryon incompatibility domain-containing protein</fullName>
    </recommendedName>
</protein>
<sequence>MFGGQGYWLKVIDTDPGLAFWRCVVFASETATDDLHEFSKILTLNFDIESYDDDLLQWLRVHRNVAPKPLDPASVEWLQTQLQECDDLCDHGKPEMPFLPTRLMNVGQNEDDLPRLVIVENILSSCMIDDVKYATLSYCWGSKEDALKQTKTTKDTILTHCQGIPLGSLSPVIRDTIKVCRAFDIMYLWVDALCIIQGDNVDWNRESQMMGQIYHSCYVTICPLSPRSCLEGYLGPRPQGLEVKFQSSRHEDIWGTYRLILSSTDVDADVVEEVDQRPAVIKDLDRSSWYHRGWTFQERILSPRMIWFGSNMSHFVCENLRTSENGQIDRNRFHGQLQIMIRRALGKPHEELDRSESTRTDIYSSWRAVHEVHRRAWTYREDIFPGLAGIAQAFAALTGDTYLAGLWKDDLHIQLLWYMLRPPAGELASVVHSLQHTDPYVTPSWSWASQKEYQEDLIEREIGIDDDEVVKGNWERLNSSKIMPRHNRPDFALLDYRMDLRGSNVFGALTGGFFRLKSKICPFPSDVTRQVSTRFDDRRLSYGLFLGGIGTCMLDWGVSETMVQALGSMRLFLVSSCCSATVNWRNLKYMASCDDEDFGDWMPSDAEVGGMSFPNGYEDMETCRYCADPMHKRTGFGLVIHPAEEPGSYVRVGAFVMFAHKGGMDLFKDEPEEIKLI</sequence>
<evidence type="ECO:0000313" key="2">
    <source>
        <dbReference type="EMBL" id="KXH26051.1"/>
    </source>
</evidence>